<evidence type="ECO:0000313" key="3">
    <source>
        <dbReference type="EMBL" id="NII08716.1"/>
    </source>
</evidence>
<feature type="transmembrane region" description="Helical" evidence="1">
    <location>
        <begin position="142"/>
        <end position="160"/>
    </location>
</feature>
<feature type="transmembrane region" description="Helical" evidence="1">
    <location>
        <begin position="283"/>
        <end position="306"/>
    </location>
</feature>
<dbReference type="AlphaFoldDB" id="A0A7X5UDZ6"/>
<feature type="domain" description="Heparan-alpha-glucosaminide N-acetyltransferase catalytic" evidence="2">
    <location>
        <begin position="7"/>
        <end position="223"/>
    </location>
</feature>
<reference evidence="3 4" key="1">
    <citation type="submission" date="2020-03" db="EMBL/GenBank/DDBJ databases">
        <authorList>
            <person name="Lai Q."/>
        </authorList>
    </citation>
    <scope>NUCLEOTIDE SEQUENCE [LARGE SCALE GENOMIC DNA]</scope>
    <source>
        <strain evidence="3 4">CCUG 25036</strain>
    </source>
</reference>
<feature type="transmembrane region" description="Helical" evidence="1">
    <location>
        <begin position="89"/>
        <end position="107"/>
    </location>
</feature>
<dbReference type="Proteomes" id="UP000490980">
    <property type="component" value="Unassembled WGS sequence"/>
</dbReference>
<feature type="transmembrane region" description="Helical" evidence="1">
    <location>
        <begin position="253"/>
        <end position="271"/>
    </location>
</feature>
<keyword evidence="4" id="KW-1185">Reference proteome</keyword>
<feature type="transmembrane region" description="Helical" evidence="1">
    <location>
        <begin position="119"/>
        <end position="135"/>
    </location>
</feature>
<proteinExistence type="predicted"/>
<dbReference type="InterPro" id="IPR012429">
    <property type="entry name" value="HGSNAT_cat"/>
</dbReference>
<feature type="transmembrane region" description="Helical" evidence="1">
    <location>
        <begin position="195"/>
        <end position="216"/>
    </location>
</feature>
<feature type="transmembrane region" description="Helical" evidence="1">
    <location>
        <begin position="326"/>
        <end position="344"/>
    </location>
</feature>
<dbReference type="RefSeq" id="WP_166952057.1">
    <property type="nucleotide sequence ID" value="NZ_JAARLZ010000014.1"/>
</dbReference>
<dbReference type="EMBL" id="JAARLZ010000014">
    <property type="protein sequence ID" value="NII08716.1"/>
    <property type="molecule type" value="Genomic_DNA"/>
</dbReference>
<sequence length="356" mass="38661">MTQSKVRYASVDVLRGITVAAMLLVNDPGDWGHVWWPLEHAGWNGFTPTDLVFPLFLFIVGVSVSLAIVPRVEAGAPKAPIRHAAIRRALRIAGLGLLLNVVAWLAIPDAHLRLPGVLQRIGLCFAAASLLAIHVGAWTRDLLALGLLAGYGALLLIGGMEPWTNLPSRVDTAVFGPFVYMTDPATGRGHDPEGLLATLPALASTLLGMRAGAWLVRGEVRRLVIAGVVLLAAGWLAQGVWPLNKNLWTPSYALWAGGWSFLLLAAAHMLVDRRGWRLPGRAFGVNAIAAYAGSGLMVYILIALGITEPLYHWAFASWMTPLFGPYVPSAAWGVAFVAVWWLVVRWMDHRRIYLKV</sequence>
<evidence type="ECO:0000313" key="4">
    <source>
        <dbReference type="Proteomes" id="UP000490980"/>
    </source>
</evidence>
<evidence type="ECO:0000259" key="2">
    <source>
        <dbReference type="Pfam" id="PF07786"/>
    </source>
</evidence>
<organism evidence="3 4">
    <name type="scientific">Luteibacter anthropi</name>
    <dbReference type="NCBI Taxonomy" id="564369"/>
    <lineage>
        <taxon>Bacteria</taxon>
        <taxon>Pseudomonadati</taxon>
        <taxon>Pseudomonadota</taxon>
        <taxon>Gammaproteobacteria</taxon>
        <taxon>Lysobacterales</taxon>
        <taxon>Rhodanobacteraceae</taxon>
        <taxon>Luteibacter</taxon>
    </lineage>
</organism>
<keyword evidence="1" id="KW-0812">Transmembrane</keyword>
<keyword evidence="1" id="KW-1133">Transmembrane helix</keyword>
<keyword evidence="1" id="KW-0472">Membrane</keyword>
<feature type="transmembrane region" description="Helical" evidence="1">
    <location>
        <begin position="223"/>
        <end position="241"/>
    </location>
</feature>
<feature type="transmembrane region" description="Helical" evidence="1">
    <location>
        <begin position="51"/>
        <end position="69"/>
    </location>
</feature>
<dbReference type="Pfam" id="PF07786">
    <property type="entry name" value="HGSNAT_cat"/>
    <property type="match status" value="1"/>
</dbReference>
<evidence type="ECO:0000256" key="1">
    <source>
        <dbReference type="SAM" id="Phobius"/>
    </source>
</evidence>
<dbReference type="PANTHER" id="PTHR31061:SF24">
    <property type="entry name" value="LD22376P"/>
    <property type="match status" value="1"/>
</dbReference>
<dbReference type="PANTHER" id="PTHR31061">
    <property type="entry name" value="LD22376P"/>
    <property type="match status" value="1"/>
</dbReference>
<accession>A0A7X5UDZ6</accession>
<protein>
    <submittedName>
        <fullName evidence="3">DUF1624 domain-containing protein</fullName>
    </submittedName>
</protein>
<name>A0A7X5UDZ6_9GAMM</name>
<comment type="caution">
    <text evidence="3">The sequence shown here is derived from an EMBL/GenBank/DDBJ whole genome shotgun (WGS) entry which is preliminary data.</text>
</comment>
<gene>
    <name evidence="3" type="ORF">HBF25_20205</name>
</gene>